<evidence type="ECO:0000313" key="2">
    <source>
        <dbReference type="EMBL" id="SUV43919.1"/>
    </source>
</evidence>
<dbReference type="OrthoDB" id="1034723at2"/>
<evidence type="ECO:0008006" key="4">
    <source>
        <dbReference type="Google" id="ProtNLM"/>
    </source>
</evidence>
<reference evidence="1 3" key="1">
    <citation type="submission" date="2018-06" db="EMBL/GenBank/DDBJ databases">
        <authorList>
            <consortium name="Pathogen Informatics"/>
            <person name="Doyle S."/>
        </authorList>
    </citation>
    <scope>NUCLEOTIDE SEQUENCE [LARGE SCALE GENOMIC DNA]</scope>
    <source>
        <strain evidence="1 3">NCTC11155</strain>
    </source>
</reference>
<evidence type="ECO:0000313" key="3">
    <source>
        <dbReference type="Proteomes" id="UP000254424"/>
    </source>
</evidence>
<dbReference type="AlphaFoldDB" id="A0A380YGW6"/>
<protein>
    <recommendedName>
        <fullName evidence="4">DUF5119 domain-containing protein</fullName>
    </recommendedName>
</protein>
<dbReference type="EMBL" id="UFSX01000002">
    <property type="protein sequence ID" value="SUV43919.1"/>
    <property type="molecule type" value="Genomic_DNA"/>
</dbReference>
<sequence length="290" mass="32581">MNYINKLASFAVLVTALSGCDFNEDFCIRNGELVAWCDFSGIKEPLPIPAQRHMIAFPLGHTDIPSGTETAFTQDTLRWSIPQGEYRFLFYTGNYKVSDIQNYHEACLTVQTDTVEGGAYIPGIQDFCSSAMFSEHLEYQNTKRVEVSPSAFVQRLNIQINVSGNTVPLSSLKGTLSGISTGRYLVSRERTGNASLTTIFARKQDFNRWRTSLYVFGFSPVAENILTVKVEMDEEDSAFNEEQTVDLTPYVRGFEGEELSLELNLHVGKELTIDQPVVIPDWEDIPETEL</sequence>
<dbReference type="PROSITE" id="PS51257">
    <property type="entry name" value="PROKAR_LIPOPROTEIN"/>
    <property type="match status" value="1"/>
</dbReference>
<proteinExistence type="predicted"/>
<organism evidence="1 3">
    <name type="scientific">Bacteroides eggerthii</name>
    <dbReference type="NCBI Taxonomy" id="28111"/>
    <lineage>
        <taxon>Bacteria</taxon>
        <taxon>Pseudomonadati</taxon>
        <taxon>Bacteroidota</taxon>
        <taxon>Bacteroidia</taxon>
        <taxon>Bacteroidales</taxon>
        <taxon>Bacteroidaceae</taxon>
        <taxon>Bacteroides</taxon>
    </lineage>
</organism>
<dbReference type="Proteomes" id="UP000254424">
    <property type="component" value="Unassembled WGS sequence"/>
</dbReference>
<dbReference type="GeneID" id="93071927"/>
<evidence type="ECO:0000313" key="1">
    <source>
        <dbReference type="EMBL" id="SUV28105.1"/>
    </source>
</evidence>
<dbReference type="RefSeq" id="WP_004288836.1">
    <property type="nucleotide sequence ID" value="NZ_CABKNQ010000020.1"/>
</dbReference>
<dbReference type="STRING" id="483216.BACEGG_00556"/>
<gene>
    <name evidence="1" type="ORF">NCTC11155_00051</name>
    <name evidence="2" type="ORF">NCTC11155_03328</name>
</gene>
<dbReference type="EMBL" id="UFSX01000001">
    <property type="protein sequence ID" value="SUV28105.1"/>
    <property type="molecule type" value="Genomic_DNA"/>
</dbReference>
<name>A0A380YGW6_9BACE</name>
<accession>A0A380YGW6</accession>